<keyword evidence="5" id="KW-0804">Transcription</keyword>
<sequence length="453" mass="49041">MTETPELSDVELIELVRAGEIAAYGQLYERHVPAAYNLARQLCRSGAEADDLVSETFAKVLDTLLDGRGPTRAFRAYLLTALRHTAYDRTKAARKVQLVEDVQLVPAREPTAPVEDAAVDAAERTLAAKAFARLPENWRKVLWLTQIQGRTAAETAPLLGLTPNAVAALSYRARAGLRMEYLNAHLAEVSDERCRAATSRLGNWARNALSKRDRILVETHLDRCDQCRAVASEIVEINSCLRAFIAPLALGPALTAELIQAYGEEPASWESRADHKLAQPGTGGSTVRAWLVMLSSLGLVTGIAFPRARHWLLLMLSVLALAIAIAFGLAQSEPPSGMISQLPAPARTLTPGPTPAPALPPHRKPPPPHTRPGDVTAMRKGFVLSPNLQAQRSANRIRKAPQEAAGNANTGPSRSLESRTATASGWTDGDFAQLQNGTDRSRLPACPRSRSIR</sequence>
<keyword evidence="7" id="KW-1133">Transmembrane helix</keyword>
<feature type="domain" description="RNA polymerase sigma factor 70 region 4 type 2" evidence="9">
    <location>
        <begin position="129"/>
        <end position="175"/>
    </location>
</feature>
<keyword evidence="7" id="KW-0472">Membrane</keyword>
<dbReference type="GO" id="GO:0006352">
    <property type="term" value="P:DNA-templated transcription initiation"/>
    <property type="evidence" value="ECO:0007669"/>
    <property type="project" value="InterPro"/>
</dbReference>
<dbReference type="NCBIfam" id="TIGR02937">
    <property type="entry name" value="sigma70-ECF"/>
    <property type="match status" value="1"/>
</dbReference>
<feature type="region of interest" description="Disordered" evidence="6">
    <location>
        <begin position="338"/>
        <end position="376"/>
    </location>
</feature>
<dbReference type="InterPro" id="IPR014284">
    <property type="entry name" value="RNA_pol_sigma-70_dom"/>
</dbReference>
<proteinExistence type="inferred from homology"/>
<feature type="domain" description="RNA polymerase sigma-70 region 2" evidence="8">
    <location>
        <begin position="27"/>
        <end position="94"/>
    </location>
</feature>
<dbReference type="Pfam" id="PF04542">
    <property type="entry name" value="Sigma70_r2"/>
    <property type="match status" value="1"/>
</dbReference>
<evidence type="ECO:0000313" key="12">
    <source>
        <dbReference type="Proteomes" id="UP000584374"/>
    </source>
</evidence>
<dbReference type="InterPro" id="IPR027383">
    <property type="entry name" value="Znf_put"/>
</dbReference>
<dbReference type="SUPFAM" id="SSF88946">
    <property type="entry name" value="Sigma2 domain of RNA polymerase sigma factors"/>
    <property type="match status" value="1"/>
</dbReference>
<feature type="domain" description="Putative zinc-finger" evidence="10">
    <location>
        <begin position="194"/>
        <end position="228"/>
    </location>
</feature>
<evidence type="ECO:0000256" key="2">
    <source>
        <dbReference type="ARBA" id="ARBA00023015"/>
    </source>
</evidence>
<evidence type="ECO:0000256" key="5">
    <source>
        <dbReference type="ARBA" id="ARBA00023163"/>
    </source>
</evidence>
<evidence type="ECO:0000259" key="9">
    <source>
        <dbReference type="Pfam" id="PF08281"/>
    </source>
</evidence>
<feature type="compositionally biased region" description="Low complexity" evidence="6">
    <location>
        <begin position="342"/>
        <end position="351"/>
    </location>
</feature>
<dbReference type="PANTHER" id="PTHR43133">
    <property type="entry name" value="RNA POLYMERASE ECF-TYPE SIGMA FACTO"/>
    <property type="match status" value="1"/>
</dbReference>
<evidence type="ECO:0000256" key="1">
    <source>
        <dbReference type="ARBA" id="ARBA00010641"/>
    </source>
</evidence>
<keyword evidence="3" id="KW-0731">Sigma factor</keyword>
<evidence type="ECO:0000256" key="4">
    <source>
        <dbReference type="ARBA" id="ARBA00023125"/>
    </source>
</evidence>
<evidence type="ECO:0000256" key="3">
    <source>
        <dbReference type="ARBA" id="ARBA00023082"/>
    </source>
</evidence>
<dbReference type="GO" id="GO:0003677">
    <property type="term" value="F:DNA binding"/>
    <property type="evidence" value="ECO:0007669"/>
    <property type="project" value="UniProtKB-KW"/>
</dbReference>
<dbReference type="InterPro" id="IPR007627">
    <property type="entry name" value="RNA_pol_sigma70_r2"/>
</dbReference>
<dbReference type="GO" id="GO:0016987">
    <property type="term" value="F:sigma factor activity"/>
    <property type="evidence" value="ECO:0007669"/>
    <property type="project" value="UniProtKB-KW"/>
</dbReference>
<keyword evidence="7" id="KW-0812">Transmembrane</keyword>
<keyword evidence="12" id="KW-1185">Reference proteome</keyword>
<evidence type="ECO:0000259" key="8">
    <source>
        <dbReference type="Pfam" id="PF04542"/>
    </source>
</evidence>
<dbReference type="Gene3D" id="1.10.10.1320">
    <property type="entry name" value="Anti-sigma factor, zinc-finger domain"/>
    <property type="match status" value="1"/>
</dbReference>
<dbReference type="PANTHER" id="PTHR43133:SF8">
    <property type="entry name" value="RNA POLYMERASE SIGMA FACTOR HI_1459-RELATED"/>
    <property type="match status" value="1"/>
</dbReference>
<dbReference type="InterPro" id="IPR013325">
    <property type="entry name" value="RNA_pol_sigma_r2"/>
</dbReference>
<keyword evidence="4" id="KW-0238">DNA-binding</keyword>
<reference evidence="11 12" key="1">
    <citation type="submission" date="2020-08" db="EMBL/GenBank/DDBJ databases">
        <title>Sequencing the genomes of 1000 actinobacteria strains.</title>
        <authorList>
            <person name="Klenk H.-P."/>
        </authorList>
    </citation>
    <scope>NUCLEOTIDE SEQUENCE [LARGE SCALE GENOMIC DNA]</scope>
    <source>
        <strain evidence="11 12">DSM 45584</strain>
    </source>
</reference>
<evidence type="ECO:0000313" key="11">
    <source>
        <dbReference type="EMBL" id="MBB5154450.1"/>
    </source>
</evidence>
<dbReference type="InterPro" id="IPR041916">
    <property type="entry name" value="Anti_sigma_zinc_sf"/>
</dbReference>
<dbReference type="Pfam" id="PF08281">
    <property type="entry name" value="Sigma70_r4_2"/>
    <property type="match status" value="1"/>
</dbReference>
<dbReference type="InterPro" id="IPR036388">
    <property type="entry name" value="WH-like_DNA-bd_sf"/>
</dbReference>
<feature type="region of interest" description="Disordered" evidence="6">
    <location>
        <begin position="388"/>
        <end position="453"/>
    </location>
</feature>
<comment type="caution">
    <text evidence="11">The sequence shown here is derived from an EMBL/GenBank/DDBJ whole genome shotgun (WGS) entry which is preliminary data.</text>
</comment>
<name>A0A840Q3F7_9PSEU</name>
<dbReference type="Gene3D" id="1.10.1740.10">
    <property type="match status" value="1"/>
</dbReference>
<dbReference type="Proteomes" id="UP000584374">
    <property type="component" value="Unassembled WGS sequence"/>
</dbReference>
<feature type="transmembrane region" description="Helical" evidence="7">
    <location>
        <begin position="312"/>
        <end position="330"/>
    </location>
</feature>
<keyword evidence="2" id="KW-0805">Transcription regulation</keyword>
<comment type="similarity">
    <text evidence="1">Belongs to the sigma-70 factor family. ECF subfamily.</text>
</comment>
<feature type="compositionally biased region" description="Polar residues" evidence="6">
    <location>
        <begin position="407"/>
        <end position="425"/>
    </location>
</feature>
<dbReference type="Gene3D" id="1.10.10.10">
    <property type="entry name" value="Winged helix-like DNA-binding domain superfamily/Winged helix DNA-binding domain"/>
    <property type="match status" value="1"/>
</dbReference>
<dbReference type="Pfam" id="PF13490">
    <property type="entry name" value="zf-HC2"/>
    <property type="match status" value="1"/>
</dbReference>
<organism evidence="11 12">
    <name type="scientific">Saccharopolyspora phatthalungensis</name>
    <dbReference type="NCBI Taxonomy" id="664693"/>
    <lineage>
        <taxon>Bacteria</taxon>
        <taxon>Bacillati</taxon>
        <taxon>Actinomycetota</taxon>
        <taxon>Actinomycetes</taxon>
        <taxon>Pseudonocardiales</taxon>
        <taxon>Pseudonocardiaceae</taxon>
        <taxon>Saccharopolyspora</taxon>
    </lineage>
</organism>
<feature type="transmembrane region" description="Helical" evidence="7">
    <location>
        <begin position="287"/>
        <end position="305"/>
    </location>
</feature>
<dbReference type="AlphaFoldDB" id="A0A840Q3F7"/>
<evidence type="ECO:0000256" key="6">
    <source>
        <dbReference type="SAM" id="MobiDB-lite"/>
    </source>
</evidence>
<evidence type="ECO:0000259" key="10">
    <source>
        <dbReference type="Pfam" id="PF13490"/>
    </source>
</evidence>
<gene>
    <name evidence="11" type="ORF">BJ970_001984</name>
</gene>
<dbReference type="SUPFAM" id="SSF88659">
    <property type="entry name" value="Sigma3 and sigma4 domains of RNA polymerase sigma factors"/>
    <property type="match status" value="1"/>
</dbReference>
<dbReference type="InterPro" id="IPR013324">
    <property type="entry name" value="RNA_pol_sigma_r3/r4-like"/>
</dbReference>
<dbReference type="InterPro" id="IPR013249">
    <property type="entry name" value="RNA_pol_sigma70_r4_t2"/>
</dbReference>
<evidence type="ECO:0000256" key="7">
    <source>
        <dbReference type="SAM" id="Phobius"/>
    </source>
</evidence>
<dbReference type="EMBL" id="JACHIW010000001">
    <property type="protein sequence ID" value="MBB5154450.1"/>
    <property type="molecule type" value="Genomic_DNA"/>
</dbReference>
<accession>A0A840Q3F7</accession>
<dbReference type="InterPro" id="IPR039425">
    <property type="entry name" value="RNA_pol_sigma-70-like"/>
</dbReference>
<protein>
    <submittedName>
        <fullName evidence="11">RNA polymerase sigma factor (Sigma-70 family)</fullName>
    </submittedName>
</protein>